<dbReference type="InterPro" id="IPR008713">
    <property type="entry name" value="Phage_lambda_NinG"/>
</dbReference>
<sequence length="116" mass="13561">MRDCLETTGTITHGLCCTCKRDYPIGKLQAGHFVPGRMDSILFEPTCVHSQCYRCNIKLGGNWVRYYRFMQKKYGQAQIDRLMELSEQPRLITPEWIETTAAYYLEKIEEMEVVNV</sequence>
<dbReference type="EMBL" id="LAZR01037579">
    <property type="protein sequence ID" value="KKL21843.1"/>
    <property type="molecule type" value="Genomic_DNA"/>
</dbReference>
<dbReference type="Pfam" id="PF05766">
    <property type="entry name" value="NinG"/>
    <property type="match status" value="1"/>
</dbReference>
<gene>
    <name evidence="1" type="ORF">LCGC14_2441400</name>
</gene>
<comment type="caution">
    <text evidence="1">The sequence shown here is derived from an EMBL/GenBank/DDBJ whole genome shotgun (WGS) entry which is preliminary data.</text>
</comment>
<proteinExistence type="predicted"/>
<evidence type="ECO:0000313" key="1">
    <source>
        <dbReference type="EMBL" id="KKL21843.1"/>
    </source>
</evidence>
<dbReference type="AlphaFoldDB" id="A0A0F9ECV3"/>
<name>A0A0F9ECV3_9ZZZZ</name>
<reference evidence="1" key="1">
    <citation type="journal article" date="2015" name="Nature">
        <title>Complex archaea that bridge the gap between prokaryotes and eukaryotes.</title>
        <authorList>
            <person name="Spang A."/>
            <person name="Saw J.H."/>
            <person name="Jorgensen S.L."/>
            <person name="Zaremba-Niedzwiedzka K."/>
            <person name="Martijn J."/>
            <person name="Lind A.E."/>
            <person name="van Eijk R."/>
            <person name="Schleper C."/>
            <person name="Guy L."/>
            <person name="Ettema T.J."/>
        </authorList>
    </citation>
    <scope>NUCLEOTIDE SEQUENCE</scope>
</reference>
<accession>A0A0F9ECV3</accession>
<protein>
    <submittedName>
        <fullName evidence="1">Uncharacterized protein</fullName>
    </submittedName>
</protein>
<organism evidence="1">
    <name type="scientific">marine sediment metagenome</name>
    <dbReference type="NCBI Taxonomy" id="412755"/>
    <lineage>
        <taxon>unclassified sequences</taxon>
        <taxon>metagenomes</taxon>
        <taxon>ecological metagenomes</taxon>
    </lineage>
</organism>